<protein>
    <submittedName>
        <fullName evidence="6">ATP-grasp domain-containing protein</fullName>
    </submittedName>
</protein>
<dbReference type="Gene3D" id="3.30.470.20">
    <property type="entry name" value="ATP-grasp fold, B domain"/>
    <property type="match status" value="1"/>
</dbReference>
<keyword evidence="3 4" id="KW-0067">ATP-binding</keyword>
<dbReference type="InterPro" id="IPR041472">
    <property type="entry name" value="BL00235/CARNS1_N"/>
</dbReference>
<dbReference type="Gene3D" id="3.40.50.20">
    <property type="match status" value="1"/>
</dbReference>
<organism evidence="6 7">
    <name type="scientific">Dactylosporangium fulvum</name>
    <dbReference type="NCBI Taxonomy" id="53359"/>
    <lineage>
        <taxon>Bacteria</taxon>
        <taxon>Bacillati</taxon>
        <taxon>Actinomycetota</taxon>
        <taxon>Actinomycetes</taxon>
        <taxon>Micromonosporales</taxon>
        <taxon>Micromonosporaceae</taxon>
        <taxon>Dactylosporangium</taxon>
    </lineage>
</organism>
<evidence type="ECO:0000259" key="5">
    <source>
        <dbReference type="PROSITE" id="PS50975"/>
    </source>
</evidence>
<evidence type="ECO:0000256" key="2">
    <source>
        <dbReference type="ARBA" id="ARBA00022741"/>
    </source>
</evidence>
<keyword evidence="2 4" id="KW-0547">Nucleotide-binding</keyword>
<dbReference type="Proteomes" id="UP001059617">
    <property type="component" value="Chromosome"/>
</dbReference>
<name>A0ABY5VRX6_9ACTN</name>
<dbReference type="PANTHER" id="PTHR43585:SF2">
    <property type="entry name" value="ATP-GRASP ENZYME FSQD"/>
    <property type="match status" value="1"/>
</dbReference>
<evidence type="ECO:0000256" key="1">
    <source>
        <dbReference type="ARBA" id="ARBA00022598"/>
    </source>
</evidence>
<evidence type="ECO:0000256" key="4">
    <source>
        <dbReference type="PROSITE-ProRule" id="PRU00409"/>
    </source>
</evidence>
<reference evidence="6" key="1">
    <citation type="submission" date="2021-04" db="EMBL/GenBank/DDBJ databases">
        <authorList>
            <person name="Hartkoorn R.C."/>
            <person name="Beaudoing E."/>
            <person name="Hot D."/>
        </authorList>
    </citation>
    <scope>NUCLEOTIDE SEQUENCE</scope>
    <source>
        <strain evidence="6">NRRL B-16292</strain>
    </source>
</reference>
<evidence type="ECO:0000313" key="7">
    <source>
        <dbReference type="Proteomes" id="UP001059617"/>
    </source>
</evidence>
<keyword evidence="7" id="KW-1185">Reference proteome</keyword>
<dbReference type="PANTHER" id="PTHR43585">
    <property type="entry name" value="FUMIPYRROLE BIOSYNTHESIS PROTEIN C"/>
    <property type="match status" value="1"/>
</dbReference>
<dbReference type="InterPro" id="IPR040570">
    <property type="entry name" value="LAL_C2"/>
</dbReference>
<feature type="domain" description="ATP-grasp" evidence="5">
    <location>
        <begin position="113"/>
        <end position="307"/>
    </location>
</feature>
<dbReference type="Pfam" id="PF18130">
    <property type="entry name" value="ATPgrasp_N"/>
    <property type="match status" value="1"/>
</dbReference>
<proteinExistence type="predicted"/>
<dbReference type="EMBL" id="CP073720">
    <property type="protein sequence ID" value="UWP79940.1"/>
    <property type="molecule type" value="Genomic_DNA"/>
</dbReference>
<evidence type="ECO:0000313" key="6">
    <source>
        <dbReference type="EMBL" id="UWP79940.1"/>
    </source>
</evidence>
<accession>A0ABY5VRX6</accession>
<dbReference type="SUPFAM" id="SSF56059">
    <property type="entry name" value="Glutathione synthetase ATP-binding domain-like"/>
    <property type="match status" value="1"/>
</dbReference>
<dbReference type="RefSeq" id="WP_259857698.1">
    <property type="nucleotide sequence ID" value="NZ_CP073720.1"/>
</dbReference>
<gene>
    <name evidence="6" type="ORF">Dfulv_32885</name>
</gene>
<keyword evidence="1" id="KW-0436">Ligase</keyword>
<dbReference type="Pfam" id="PF18603">
    <property type="entry name" value="LAL_C2"/>
    <property type="match status" value="1"/>
</dbReference>
<dbReference type="InterPro" id="IPR052032">
    <property type="entry name" value="ATP-dep_AA_Ligase"/>
</dbReference>
<reference evidence="6" key="2">
    <citation type="submission" date="2022-09" db="EMBL/GenBank/DDBJ databases">
        <title>Biosynthetic gene clusters of Dactylosporangioum fulvum.</title>
        <authorList>
            <person name="Caradec T."/>
        </authorList>
    </citation>
    <scope>NUCLEOTIDE SEQUENCE</scope>
    <source>
        <strain evidence="6">NRRL B-16292</strain>
    </source>
</reference>
<dbReference type="Pfam" id="PF13535">
    <property type="entry name" value="ATP-grasp_4"/>
    <property type="match status" value="1"/>
</dbReference>
<sequence>MTGAPTRILLVAPTAELTDRARALGVETFVVTTKRRAGLEHIGHARMTLVVDDLSDDQVLPVVTAAHRLAPFSACVSLTEYGLEPAAAIAAALGIRGVDADAVRRTRDKALMREALARAGLSEVAAQECVSADEAHRFAKRHGYPVIVKPVDGVGSAMVRRVDGPDDMVLAFPDADAAPAPRFLVEQYLTGPEYSVECFTVDGAHTVLAVTEKHLIGGAEQAAYVELGHAVPAALAEPDRAAIVALTVEALTVLGVDGGPSHTEVKVTPSGPRIIETHTRVGGDYIPDLVQRVTGVDLYEQTVRWAAGLPMSLAAIPGGCGAAIRFFTPDPGVLTSVHGASLISNLPGVVRHELTVRSGDTVPPVRRSLDRSGYVLAVGEDGRAAMALCERAVGLVRFESDPAVVARRPLNA</sequence>
<dbReference type="PROSITE" id="PS50975">
    <property type="entry name" value="ATP_GRASP"/>
    <property type="match status" value="1"/>
</dbReference>
<evidence type="ECO:0000256" key="3">
    <source>
        <dbReference type="ARBA" id="ARBA00022840"/>
    </source>
</evidence>
<dbReference type="InterPro" id="IPR011761">
    <property type="entry name" value="ATP-grasp"/>
</dbReference>